<reference evidence="1 2" key="1">
    <citation type="submission" date="2019-06" db="EMBL/GenBank/DDBJ databases">
        <title>Draft genome sequence of Corynebacterium striatum NBRC 15291.</title>
        <authorList>
            <person name="Miura T."/>
            <person name="Furukawa M."/>
            <person name="Shimamura M."/>
            <person name="Ohyama Y."/>
            <person name="Yamazoe A."/>
            <person name="Kawasaki H."/>
        </authorList>
    </citation>
    <scope>NUCLEOTIDE SEQUENCE [LARGE SCALE GENOMIC DNA]</scope>
    <source>
        <strain evidence="1 2">NBRC 15291</strain>
    </source>
</reference>
<comment type="caution">
    <text evidence="1">The sequence shown here is derived from an EMBL/GenBank/DDBJ whole genome shotgun (WGS) entry which is preliminary data.</text>
</comment>
<organism evidence="1 2">
    <name type="scientific">Corynebacterium striatum</name>
    <dbReference type="NCBI Taxonomy" id="43770"/>
    <lineage>
        <taxon>Bacteria</taxon>
        <taxon>Bacillati</taxon>
        <taxon>Actinomycetota</taxon>
        <taxon>Actinomycetes</taxon>
        <taxon>Mycobacteriales</taxon>
        <taxon>Corynebacteriaceae</taxon>
        <taxon>Corynebacterium</taxon>
    </lineage>
</organism>
<dbReference type="AlphaFoldDB" id="A0AAQ1TTP4"/>
<name>A0AAQ1TTP4_CORST</name>
<evidence type="ECO:0000313" key="2">
    <source>
        <dbReference type="Proteomes" id="UP000315234"/>
    </source>
</evidence>
<accession>A0AAQ1TTP4</accession>
<evidence type="ECO:0000313" key="1">
    <source>
        <dbReference type="EMBL" id="GEA42719.1"/>
    </source>
</evidence>
<dbReference type="RefSeq" id="WP_005527578.1">
    <property type="nucleotide sequence ID" value="NZ_BJLD01000001.1"/>
</dbReference>
<gene>
    <name evidence="1" type="ORF">Cst04h_08890</name>
</gene>
<evidence type="ECO:0008006" key="3">
    <source>
        <dbReference type="Google" id="ProtNLM"/>
    </source>
</evidence>
<protein>
    <recommendedName>
        <fullName evidence="3">YbjN domain-containing protein</fullName>
    </recommendedName>
</protein>
<proteinExistence type="predicted"/>
<dbReference type="EMBL" id="BJLD01000001">
    <property type="protein sequence ID" value="GEA42719.1"/>
    <property type="molecule type" value="Genomic_DNA"/>
</dbReference>
<dbReference type="Proteomes" id="UP000315234">
    <property type="component" value="Unassembled WGS sequence"/>
</dbReference>
<sequence length="324" mass="35061">MTHATVARIPRISQRRLLKAIQRLGGRIETSKDGEKSLRIPGGLLRFDLEIQRGALTPLGYWGGDAFHDPDQAPLVMRINDLNGGEVPGVVSAFQCGNSPNHSHVLVCGPPLLAEYATDAQLDLLIAGYAKKMVRAFHALDRKFSGSTVPLPRGTGLRMARRKKESTRYGVAEVSLQRIADLAQTMSFGATSVSVTGSVAQGYVLIVVDGLQIRVGHARDGSGDVELMTYAPAAHCACYWPNVLQWAIDVNEAQSEVSARIISAPDDSNLVFNGYALIPTDCGYTNEQLAYQVDGLVRQLVGLAEDFYDAFNPTRALFMPDGCG</sequence>